<comment type="similarity">
    <text evidence="2">Belongs to the RNase K family.</text>
</comment>
<dbReference type="PANTHER" id="PTHR31733">
    <property type="entry name" value="RIBONUCLEASE KAPPA"/>
    <property type="match status" value="1"/>
</dbReference>
<evidence type="ECO:0000256" key="4">
    <source>
        <dbReference type="ARBA" id="ARBA00022989"/>
    </source>
</evidence>
<dbReference type="OrthoDB" id="67317at2759"/>
<proteinExistence type="inferred from homology"/>
<evidence type="ECO:0000256" key="6">
    <source>
        <dbReference type="SAM" id="Phobius"/>
    </source>
</evidence>
<evidence type="ECO:0000313" key="7">
    <source>
        <dbReference type="EnsemblMetazoa" id="tetur04g02270.1"/>
    </source>
</evidence>
<evidence type="ECO:0000256" key="2">
    <source>
        <dbReference type="ARBA" id="ARBA00008458"/>
    </source>
</evidence>
<dbReference type="STRING" id="32264.T1K1Q7"/>
<evidence type="ECO:0000313" key="8">
    <source>
        <dbReference type="Proteomes" id="UP000015104"/>
    </source>
</evidence>
<dbReference type="HOGENOM" id="CLU_140554_2_1_1"/>
<dbReference type="GO" id="GO:0016020">
    <property type="term" value="C:membrane"/>
    <property type="evidence" value="ECO:0007669"/>
    <property type="project" value="UniProtKB-SubCell"/>
</dbReference>
<evidence type="ECO:0000256" key="3">
    <source>
        <dbReference type="ARBA" id="ARBA00022692"/>
    </source>
</evidence>
<dbReference type="AlphaFoldDB" id="T1K1Q7"/>
<organism evidence="7 8">
    <name type="scientific">Tetranychus urticae</name>
    <name type="common">Two-spotted spider mite</name>
    <dbReference type="NCBI Taxonomy" id="32264"/>
    <lineage>
        <taxon>Eukaryota</taxon>
        <taxon>Metazoa</taxon>
        <taxon>Ecdysozoa</taxon>
        <taxon>Arthropoda</taxon>
        <taxon>Chelicerata</taxon>
        <taxon>Arachnida</taxon>
        <taxon>Acari</taxon>
        <taxon>Acariformes</taxon>
        <taxon>Trombidiformes</taxon>
        <taxon>Prostigmata</taxon>
        <taxon>Eleutherengona</taxon>
        <taxon>Raphignathae</taxon>
        <taxon>Tetranychoidea</taxon>
        <taxon>Tetranychidae</taxon>
        <taxon>Tetranychus</taxon>
    </lineage>
</organism>
<keyword evidence="3 6" id="KW-0812">Transmembrane</keyword>
<keyword evidence="5 6" id="KW-0472">Membrane</keyword>
<accession>T1K1Q7</accession>
<protein>
    <submittedName>
        <fullName evidence="7">Uncharacterized protein</fullName>
    </submittedName>
</protein>
<sequence length="99" mass="11349">MIVCGKRLSICCSFLSIWAIIMLTLMGILLYSHALAFAEDLEIEPRSSKITDRKILISEAYSKYENAAHNCWIAVCLYIITLALSLHQYYLNRKVQYGL</sequence>
<evidence type="ECO:0000256" key="5">
    <source>
        <dbReference type="ARBA" id="ARBA00023136"/>
    </source>
</evidence>
<feature type="transmembrane region" description="Helical" evidence="6">
    <location>
        <begin position="12"/>
        <end position="31"/>
    </location>
</feature>
<keyword evidence="8" id="KW-1185">Reference proteome</keyword>
<reference evidence="8" key="1">
    <citation type="submission" date="2011-08" db="EMBL/GenBank/DDBJ databases">
        <authorList>
            <person name="Rombauts S."/>
        </authorList>
    </citation>
    <scope>NUCLEOTIDE SEQUENCE</scope>
    <source>
        <strain evidence="8">London</strain>
    </source>
</reference>
<dbReference type="EnsemblMetazoa" id="tetur04g02270.1">
    <property type="protein sequence ID" value="tetur04g02270.1"/>
    <property type="gene ID" value="tetur04g02270"/>
</dbReference>
<keyword evidence="4 6" id="KW-1133">Transmembrane helix</keyword>
<gene>
    <name evidence="7" type="primary">107359360</name>
</gene>
<dbReference type="InterPro" id="IPR026770">
    <property type="entry name" value="RNase_K"/>
</dbReference>
<dbReference type="eggNOG" id="ENOG502S351">
    <property type="taxonomic scope" value="Eukaryota"/>
</dbReference>
<dbReference type="Proteomes" id="UP000015104">
    <property type="component" value="Unassembled WGS sequence"/>
</dbReference>
<dbReference type="GO" id="GO:0004521">
    <property type="term" value="F:RNA endonuclease activity"/>
    <property type="evidence" value="ECO:0007669"/>
    <property type="project" value="InterPro"/>
</dbReference>
<dbReference type="KEGG" id="tut:107359360"/>
<feature type="transmembrane region" description="Helical" evidence="6">
    <location>
        <begin position="72"/>
        <end position="91"/>
    </location>
</feature>
<reference evidence="7" key="2">
    <citation type="submission" date="2015-06" db="UniProtKB">
        <authorList>
            <consortium name="EnsemblMetazoa"/>
        </authorList>
    </citation>
    <scope>IDENTIFICATION</scope>
</reference>
<evidence type="ECO:0000256" key="1">
    <source>
        <dbReference type="ARBA" id="ARBA00004141"/>
    </source>
</evidence>
<comment type="subcellular location">
    <subcellularLocation>
        <location evidence="1">Membrane</location>
        <topology evidence="1">Multi-pass membrane protein</topology>
    </subcellularLocation>
</comment>
<name>T1K1Q7_TETUR</name>
<dbReference type="OMA" id="AAHNCWI"/>
<dbReference type="EMBL" id="CAEY01001355">
    <property type="status" value="NOT_ANNOTATED_CDS"/>
    <property type="molecule type" value="Genomic_DNA"/>
</dbReference>